<dbReference type="PANTHER" id="PTHR10458:SF22">
    <property type="entry name" value="PEPTIDE DEFORMYLASE"/>
    <property type="match status" value="1"/>
</dbReference>
<evidence type="ECO:0000313" key="3">
    <source>
        <dbReference type="EMBL" id="AFP83848.1"/>
    </source>
</evidence>
<dbReference type="NCBIfam" id="TIGR00079">
    <property type="entry name" value="pept_deformyl"/>
    <property type="match status" value="1"/>
</dbReference>
<feature type="binding site" evidence="2">
    <location>
        <position position="133"/>
    </location>
    <ligand>
        <name>Fe cation</name>
        <dbReference type="ChEBI" id="CHEBI:24875"/>
    </ligand>
</feature>
<dbReference type="PANTHER" id="PTHR10458">
    <property type="entry name" value="PEPTIDE DEFORMYLASE"/>
    <property type="match status" value="1"/>
</dbReference>
<feature type="active site" evidence="2">
    <location>
        <position position="134"/>
    </location>
</feature>
<dbReference type="PRINTS" id="PR01576">
    <property type="entry name" value="PDEFORMYLASE"/>
</dbReference>
<name>J7GZ08_CARRU</name>
<dbReference type="Pfam" id="PF01327">
    <property type="entry name" value="Pep_deformylase"/>
    <property type="match status" value="1"/>
</dbReference>
<evidence type="ECO:0000313" key="4">
    <source>
        <dbReference type="Proteomes" id="UP000003931"/>
    </source>
</evidence>
<dbReference type="InterPro" id="IPR023635">
    <property type="entry name" value="Peptide_deformylase"/>
</dbReference>
<keyword evidence="2" id="KW-0479">Metal-binding</keyword>
<dbReference type="Gene3D" id="3.90.45.10">
    <property type="entry name" value="Peptide deformylase"/>
    <property type="match status" value="1"/>
</dbReference>
<dbReference type="EMBL" id="CP003542">
    <property type="protein sequence ID" value="AFP83848.1"/>
    <property type="molecule type" value="Genomic_DNA"/>
</dbReference>
<comment type="similarity">
    <text evidence="1 2">Belongs to the polypeptide deformylase family.</text>
</comment>
<keyword evidence="2" id="KW-0408">Iron</keyword>
<dbReference type="HOGENOM" id="CLU_061901_2_1_6"/>
<comment type="cofactor">
    <cofactor evidence="2">
        <name>Fe(2+)</name>
        <dbReference type="ChEBI" id="CHEBI:29033"/>
    </cofactor>
    <text evidence="2">Binds 1 Fe(2+) ion.</text>
</comment>
<reference evidence="3 4" key="1">
    <citation type="journal article" date="2012" name="Mol. Biol. Evol.">
        <title>Genome reduction and co-evolution between the primary and secondary bacterial symbionts of psyllids.</title>
        <authorList>
            <person name="Sloan D.B."/>
            <person name="Moran N.A."/>
        </authorList>
    </citation>
    <scope>NUCLEOTIDE SEQUENCE [LARGE SCALE GENOMIC DNA]</scope>
    <source>
        <strain evidence="3 4">CS</strain>
    </source>
</reference>
<dbReference type="GO" id="GO:0046872">
    <property type="term" value="F:metal ion binding"/>
    <property type="evidence" value="ECO:0007669"/>
    <property type="project" value="UniProtKB-KW"/>
</dbReference>
<dbReference type="EC" id="3.5.1.88" evidence="2"/>
<evidence type="ECO:0000256" key="1">
    <source>
        <dbReference type="ARBA" id="ARBA00010759"/>
    </source>
</evidence>
<comment type="catalytic activity">
    <reaction evidence="2">
        <text>N-terminal N-formyl-L-methionyl-[peptide] + H2O = N-terminal L-methionyl-[peptide] + formate</text>
        <dbReference type="Rhea" id="RHEA:24420"/>
        <dbReference type="Rhea" id="RHEA-COMP:10639"/>
        <dbReference type="Rhea" id="RHEA-COMP:10640"/>
        <dbReference type="ChEBI" id="CHEBI:15377"/>
        <dbReference type="ChEBI" id="CHEBI:15740"/>
        <dbReference type="ChEBI" id="CHEBI:49298"/>
        <dbReference type="ChEBI" id="CHEBI:64731"/>
        <dbReference type="EC" id="3.5.1.88"/>
    </reaction>
</comment>
<comment type="function">
    <text evidence="2">Removes the formyl group from the N-terminal Met of newly synthesized proteins. Requires at least a dipeptide for an efficient rate of reaction. N-terminal L-methionine is a prerequisite for activity but the enzyme has broad specificity at other positions.</text>
</comment>
<proteinExistence type="inferred from homology"/>
<dbReference type="Proteomes" id="UP000003931">
    <property type="component" value="Chromosome"/>
</dbReference>
<dbReference type="SUPFAM" id="SSF56420">
    <property type="entry name" value="Peptide deformylase"/>
    <property type="match status" value="1"/>
</dbReference>
<keyword evidence="2" id="KW-0648">Protein biosynthesis</keyword>
<dbReference type="AlphaFoldDB" id="J7GZ08"/>
<accession>J7GZ08</accession>
<dbReference type="CDD" id="cd00487">
    <property type="entry name" value="Pep_deformylase"/>
    <property type="match status" value="1"/>
</dbReference>
<dbReference type="STRING" id="1202537.A33Y_0214"/>
<gene>
    <name evidence="2 3" type="primary">def</name>
    <name evidence="3" type="ORF">A33Y_0214</name>
</gene>
<organism evidence="3 4">
    <name type="scientific">Candidatus Carsonella ruddii CS isolate Thao2000</name>
    <dbReference type="NCBI Taxonomy" id="1202537"/>
    <lineage>
        <taxon>Bacteria</taxon>
        <taxon>Pseudomonadati</taxon>
        <taxon>Pseudomonadota</taxon>
        <taxon>Gammaproteobacteria</taxon>
        <taxon>Oceanospirillales</taxon>
        <taxon>Halomonadaceae</taxon>
        <taxon>Zymobacter group</taxon>
        <taxon>Candidatus Carsonella</taxon>
    </lineage>
</organism>
<sequence>MLLNIISLNNIILRKKVKKLFFLNKKILFIIKKMLQIMYFNNGIGLSSIQINLKKKIIIMDNSIKKNKPIIMINPKIINYSKYYTLSAEGCLSIKDFFISIPRPDKVVLKYINEFNEKKKKIFSCINSRCVQHEMDHLKNILIVDYFYKIINLK</sequence>
<dbReference type="KEGG" id="crc:A33Y_0214"/>
<feature type="binding site" evidence="2">
    <location>
        <position position="137"/>
    </location>
    <ligand>
        <name>Fe cation</name>
        <dbReference type="ChEBI" id="CHEBI:24875"/>
    </ligand>
</feature>
<protein>
    <recommendedName>
        <fullName evidence="2">Peptide deformylase</fullName>
        <shortName evidence="2">PDF</shortName>
        <ecNumber evidence="2">3.5.1.88</ecNumber>
    </recommendedName>
    <alternativeName>
        <fullName evidence="2">Polypeptide deformylase</fullName>
    </alternativeName>
</protein>
<dbReference type="OrthoDB" id="9804313at2"/>
<dbReference type="PIRSF" id="PIRSF004749">
    <property type="entry name" value="Pep_def"/>
    <property type="match status" value="1"/>
</dbReference>
<feature type="binding site" evidence="2">
    <location>
        <position position="91"/>
    </location>
    <ligand>
        <name>Fe cation</name>
        <dbReference type="ChEBI" id="CHEBI:24875"/>
    </ligand>
</feature>
<dbReference type="HAMAP" id="MF_00163">
    <property type="entry name" value="Pep_deformylase"/>
    <property type="match status" value="1"/>
</dbReference>
<dbReference type="GO" id="GO:0006412">
    <property type="term" value="P:translation"/>
    <property type="evidence" value="ECO:0007669"/>
    <property type="project" value="UniProtKB-UniRule"/>
</dbReference>
<dbReference type="GO" id="GO:0042586">
    <property type="term" value="F:peptide deformylase activity"/>
    <property type="evidence" value="ECO:0007669"/>
    <property type="project" value="UniProtKB-UniRule"/>
</dbReference>
<keyword evidence="2" id="KW-0378">Hydrolase</keyword>
<dbReference type="InterPro" id="IPR036821">
    <property type="entry name" value="Peptide_deformylase_sf"/>
</dbReference>
<evidence type="ECO:0000256" key="2">
    <source>
        <dbReference type="HAMAP-Rule" id="MF_00163"/>
    </source>
</evidence>
<dbReference type="PATRIC" id="fig|1202537.3.peg.183"/>
<dbReference type="RefSeq" id="WP_014887149.1">
    <property type="nucleotide sequence ID" value="NC_018415.1"/>
</dbReference>